<sequence length="189" mass="22028">MIIIIVIPCLVKVHLNYEESKINEKNNFSVRNATVVNFSYNTTAAFTYNLSLFVTIPEKFRSLKYFKSTVSYLNHRFASKPNETLIQGFTGLRMRFNGEYAVFFTEEQLLTLNKNHMAGLYNITIRIWQSNTDSCLSLGLCDIQVPLQSRVFCDWVIKKNCTKAIIITLHFYLIHEIKVRIYLDVLGFF</sequence>
<accession>A0AAQ3P0T6</accession>
<name>A0AAQ3P0T6_VIGMU</name>
<keyword evidence="2" id="KW-1185">Reference proteome</keyword>
<evidence type="ECO:0000313" key="1">
    <source>
        <dbReference type="EMBL" id="WVZ17828.1"/>
    </source>
</evidence>
<protein>
    <submittedName>
        <fullName evidence="1">Uncharacterized protein</fullName>
    </submittedName>
</protein>
<gene>
    <name evidence="1" type="ORF">V8G54_010810</name>
</gene>
<dbReference type="Proteomes" id="UP001374535">
    <property type="component" value="Chromosome 3"/>
</dbReference>
<dbReference type="AlphaFoldDB" id="A0AAQ3P0T6"/>
<dbReference type="EMBL" id="CP144698">
    <property type="protein sequence ID" value="WVZ17828.1"/>
    <property type="molecule type" value="Genomic_DNA"/>
</dbReference>
<reference evidence="1 2" key="1">
    <citation type="journal article" date="2023" name="Life. Sci Alliance">
        <title>Evolutionary insights into 3D genome organization and epigenetic landscape of Vigna mungo.</title>
        <authorList>
            <person name="Junaid A."/>
            <person name="Singh B."/>
            <person name="Bhatia S."/>
        </authorList>
    </citation>
    <scope>NUCLEOTIDE SEQUENCE [LARGE SCALE GENOMIC DNA]</scope>
    <source>
        <strain evidence="1">Urdbean</strain>
    </source>
</reference>
<organism evidence="1 2">
    <name type="scientific">Vigna mungo</name>
    <name type="common">Black gram</name>
    <name type="synonym">Phaseolus mungo</name>
    <dbReference type="NCBI Taxonomy" id="3915"/>
    <lineage>
        <taxon>Eukaryota</taxon>
        <taxon>Viridiplantae</taxon>
        <taxon>Streptophyta</taxon>
        <taxon>Embryophyta</taxon>
        <taxon>Tracheophyta</taxon>
        <taxon>Spermatophyta</taxon>
        <taxon>Magnoliopsida</taxon>
        <taxon>eudicotyledons</taxon>
        <taxon>Gunneridae</taxon>
        <taxon>Pentapetalae</taxon>
        <taxon>rosids</taxon>
        <taxon>fabids</taxon>
        <taxon>Fabales</taxon>
        <taxon>Fabaceae</taxon>
        <taxon>Papilionoideae</taxon>
        <taxon>50 kb inversion clade</taxon>
        <taxon>NPAAA clade</taxon>
        <taxon>indigoferoid/millettioid clade</taxon>
        <taxon>Phaseoleae</taxon>
        <taxon>Vigna</taxon>
    </lineage>
</organism>
<evidence type="ECO:0000313" key="2">
    <source>
        <dbReference type="Proteomes" id="UP001374535"/>
    </source>
</evidence>
<proteinExistence type="predicted"/>